<protein>
    <recommendedName>
        <fullName evidence="3">L-serine ammonia-lyase</fullName>
        <ecNumber evidence="3">4.3.1.17</ecNumber>
    </recommendedName>
</protein>
<sequence>MSENLWTRTPLVESSSLSSAAGCRIFLKLDNYQPSGSFKYRGISHLMQSAIQNHDPSTLTHLHYYCSSGGNAGVACATAARSLGYPATVVIPTAASPLMVNKIRSLGAIVHQVGASWKDADTFLKENLLSNDPYGFYVPPFDNPVIWEGASSMFEEVYEQMEDGEGFDGVVCSVGGGSLLTGIMTAIERNFTPSKRRPHSPKVLAVETQGAESLNSSLKQGKHITLPKITSIATSLGVVRVASRAYELAQRRNVTSLVLSDAEAAMGSVRFAEEENILVEVSCGVGLAAIYNGELRKAMGSDMSDEEWREVKIVVAVCGGSDVTPDLLEKYRQRYSAEAQNVMRWPVDEAVSFSNFPARRCSQSVGMLGPDISLLEKDGALYSVRPCEITC</sequence>
<keyword evidence="4" id="KW-0663">Pyridoxal phosphate</keyword>
<accession>A0ABR4CJ40</accession>
<dbReference type="SUPFAM" id="SSF53686">
    <property type="entry name" value="Tryptophan synthase beta subunit-like PLP-dependent enzymes"/>
    <property type="match status" value="1"/>
</dbReference>
<keyword evidence="5" id="KW-0456">Lyase</keyword>
<evidence type="ECO:0000313" key="9">
    <source>
        <dbReference type="Proteomes" id="UP001595075"/>
    </source>
</evidence>
<evidence type="ECO:0000256" key="2">
    <source>
        <dbReference type="ARBA" id="ARBA00010869"/>
    </source>
</evidence>
<keyword evidence="9" id="KW-1185">Reference proteome</keyword>
<dbReference type="Gene3D" id="3.40.50.1100">
    <property type="match status" value="2"/>
</dbReference>
<dbReference type="EC" id="4.3.1.17" evidence="3"/>
<comment type="caution">
    <text evidence="8">The sequence shown here is derived from an EMBL/GenBank/DDBJ whole genome shotgun (WGS) entry which is preliminary data.</text>
</comment>
<proteinExistence type="inferred from homology"/>
<evidence type="ECO:0000313" key="8">
    <source>
        <dbReference type="EMBL" id="KAL2069982.1"/>
    </source>
</evidence>
<evidence type="ECO:0000256" key="6">
    <source>
        <dbReference type="ARBA" id="ARBA00049406"/>
    </source>
</evidence>
<dbReference type="PANTHER" id="PTHR48078:SF2">
    <property type="entry name" value="CATABOLIC L-SERINE_THREONINE DEHYDRATASE"/>
    <property type="match status" value="1"/>
</dbReference>
<evidence type="ECO:0000256" key="3">
    <source>
        <dbReference type="ARBA" id="ARBA00012093"/>
    </source>
</evidence>
<feature type="domain" description="Tryptophan synthase beta chain-like PALP" evidence="7">
    <location>
        <begin position="6"/>
        <end position="298"/>
    </location>
</feature>
<evidence type="ECO:0000256" key="1">
    <source>
        <dbReference type="ARBA" id="ARBA00001933"/>
    </source>
</evidence>
<dbReference type="PANTHER" id="PTHR48078">
    <property type="entry name" value="THREONINE DEHYDRATASE, MITOCHONDRIAL-RELATED"/>
    <property type="match status" value="1"/>
</dbReference>
<dbReference type="CDD" id="cd06448">
    <property type="entry name" value="L-Ser-dehyd"/>
    <property type="match status" value="1"/>
</dbReference>
<evidence type="ECO:0000259" key="7">
    <source>
        <dbReference type="Pfam" id="PF00291"/>
    </source>
</evidence>
<name>A0ABR4CJ40_9HELO</name>
<evidence type="ECO:0000256" key="4">
    <source>
        <dbReference type="ARBA" id="ARBA00022898"/>
    </source>
</evidence>
<dbReference type="InterPro" id="IPR036052">
    <property type="entry name" value="TrpB-like_PALP_sf"/>
</dbReference>
<comment type="catalytic activity">
    <reaction evidence="6">
        <text>L-serine = pyruvate + NH4(+)</text>
        <dbReference type="Rhea" id="RHEA:19169"/>
        <dbReference type="ChEBI" id="CHEBI:15361"/>
        <dbReference type="ChEBI" id="CHEBI:28938"/>
        <dbReference type="ChEBI" id="CHEBI:33384"/>
        <dbReference type="EC" id="4.3.1.17"/>
    </reaction>
</comment>
<gene>
    <name evidence="8" type="ORF">VTL71DRAFT_14662</name>
</gene>
<dbReference type="EMBL" id="JAZHXI010000007">
    <property type="protein sequence ID" value="KAL2069982.1"/>
    <property type="molecule type" value="Genomic_DNA"/>
</dbReference>
<reference evidence="8 9" key="1">
    <citation type="journal article" date="2024" name="Commun. Biol.">
        <title>Comparative genomic analysis of thermophilic fungi reveals convergent evolutionary adaptations and gene losses.</title>
        <authorList>
            <person name="Steindorff A.S."/>
            <person name="Aguilar-Pontes M.V."/>
            <person name="Robinson A.J."/>
            <person name="Andreopoulos B."/>
            <person name="LaButti K."/>
            <person name="Kuo A."/>
            <person name="Mondo S."/>
            <person name="Riley R."/>
            <person name="Otillar R."/>
            <person name="Haridas S."/>
            <person name="Lipzen A."/>
            <person name="Grimwood J."/>
            <person name="Schmutz J."/>
            <person name="Clum A."/>
            <person name="Reid I.D."/>
            <person name="Moisan M.C."/>
            <person name="Butler G."/>
            <person name="Nguyen T.T.M."/>
            <person name="Dewar K."/>
            <person name="Conant G."/>
            <person name="Drula E."/>
            <person name="Henrissat B."/>
            <person name="Hansel C."/>
            <person name="Singer S."/>
            <person name="Hutchinson M.I."/>
            <person name="de Vries R.P."/>
            <person name="Natvig D.O."/>
            <person name="Powell A.J."/>
            <person name="Tsang A."/>
            <person name="Grigoriev I.V."/>
        </authorList>
    </citation>
    <scope>NUCLEOTIDE SEQUENCE [LARGE SCALE GENOMIC DNA]</scope>
    <source>
        <strain evidence="8 9">CBS 494.80</strain>
    </source>
</reference>
<comment type="similarity">
    <text evidence="2">Belongs to the serine/threonine dehydratase family.</text>
</comment>
<dbReference type="InterPro" id="IPR050147">
    <property type="entry name" value="Ser/Thr_Dehydratase"/>
</dbReference>
<organism evidence="8 9">
    <name type="scientific">Oculimacula yallundae</name>
    <dbReference type="NCBI Taxonomy" id="86028"/>
    <lineage>
        <taxon>Eukaryota</taxon>
        <taxon>Fungi</taxon>
        <taxon>Dikarya</taxon>
        <taxon>Ascomycota</taxon>
        <taxon>Pezizomycotina</taxon>
        <taxon>Leotiomycetes</taxon>
        <taxon>Helotiales</taxon>
        <taxon>Ploettnerulaceae</taxon>
        <taxon>Oculimacula</taxon>
    </lineage>
</organism>
<dbReference type="Pfam" id="PF00291">
    <property type="entry name" value="PALP"/>
    <property type="match status" value="1"/>
</dbReference>
<comment type="cofactor">
    <cofactor evidence="1">
        <name>pyridoxal 5'-phosphate</name>
        <dbReference type="ChEBI" id="CHEBI:597326"/>
    </cofactor>
</comment>
<evidence type="ECO:0000256" key="5">
    <source>
        <dbReference type="ARBA" id="ARBA00023239"/>
    </source>
</evidence>
<dbReference type="InterPro" id="IPR001926">
    <property type="entry name" value="TrpB-like_PALP"/>
</dbReference>
<dbReference type="Proteomes" id="UP001595075">
    <property type="component" value="Unassembled WGS sequence"/>
</dbReference>